<dbReference type="AlphaFoldDB" id="A0A0E2E7X7"/>
<evidence type="ECO:0000256" key="1">
    <source>
        <dbReference type="ARBA" id="ARBA00004141"/>
    </source>
</evidence>
<feature type="transmembrane region" description="Helical" evidence="6">
    <location>
        <begin position="223"/>
        <end position="240"/>
    </location>
</feature>
<evidence type="ECO:0000256" key="3">
    <source>
        <dbReference type="ARBA" id="ARBA00022692"/>
    </source>
</evidence>
<evidence type="ECO:0000256" key="4">
    <source>
        <dbReference type="ARBA" id="ARBA00022989"/>
    </source>
</evidence>
<dbReference type="HOGENOM" id="CLU_023979_2_0_12"/>
<evidence type="ECO:0000313" key="7">
    <source>
        <dbReference type="EMBL" id="EMB36109.1"/>
    </source>
</evidence>
<evidence type="ECO:0000256" key="5">
    <source>
        <dbReference type="ARBA" id="ARBA00023136"/>
    </source>
</evidence>
<dbReference type="RefSeq" id="WP_002669020.1">
    <property type="nucleotide sequence ID" value="NZ_CM001795.1"/>
</dbReference>
<evidence type="ECO:0000256" key="6">
    <source>
        <dbReference type="SAM" id="Phobius"/>
    </source>
</evidence>
<gene>
    <name evidence="7" type="ORF">HMPREF9726_00301</name>
</gene>
<feature type="transmembrane region" description="Helical" evidence="6">
    <location>
        <begin position="145"/>
        <end position="175"/>
    </location>
</feature>
<dbReference type="GeneID" id="2739716"/>
<accession>A0A0E2E7X7</accession>
<feature type="transmembrane region" description="Helical" evidence="6">
    <location>
        <begin position="300"/>
        <end position="319"/>
    </location>
</feature>
<dbReference type="GO" id="GO:0033573">
    <property type="term" value="C:high-affinity iron permease complex"/>
    <property type="evidence" value="ECO:0007669"/>
    <property type="project" value="InterPro"/>
</dbReference>
<comment type="similarity">
    <text evidence="2">Belongs to the oxidase-dependent Fe transporter (OFeT) (TC 9.A.10.1) family.</text>
</comment>
<comment type="subcellular location">
    <subcellularLocation>
        <location evidence="1">Membrane</location>
        <topology evidence="1">Multi-pass membrane protein</topology>
    </subcellularLocation>
</comment>
<feature type="transmembrane region" description="Helical" evidence="6">
    <location>
        <begin position="187"/>
        <end position="211"/>
    </location>
</feature>
<dbReference type="InterPro" id="IPR004923">
    <property type="entry name" value="FTR1/Fip1/EfeU"/>
</dbReference>
<sequence length="422" mass="46960">MFNNSFKRFLSIFLIFFAFLFSVSAKEKEDLSTWTKIVEKMEIHLNNAYELYTQGKTREAYDEVNAAYFRYYESKGMEKITMSYLSGARKTAVENAFYEYRKNVKSDKDNEMIRAHKDALIAMLYHDAAELDGTSNDKGGSGKSAAVATFISCFVLILREGLEAILVIAAIIAYLVKTGKKKYISSVYIGALAGILVSIVLAFLFGLLAGAQSGIAQEVFEGIGMFVAVIVLFYVSNWMISKSETEAWERYIKKKVESSVSTGNKWVLIFAAFIAVAREGAELILFFQGVPVQGASGQRAMILAIVLSVIILAGVFLAFRFLSVKLPLKPFFTVTSILMYILCFSFTGKGVSELQAAGVVGKTIIPWMQSFELDFLGIYATYESLIPQIIVLITIIVFSSLYVKKNKKILAELKKKEEGGDN</sequence>
<comment type="caution">
    <text evidence="7">The sequence shown here is derived from an EMBL/GenBank/DDBJ whole genome shotgun (WGS) entry which is preliminary data.</text>
</comment>
<name>A0A0E2E7X7_TREDN</name>
<dbReference type="PANTHER" id="PTHR31632">
    <property type="entry name" value="IRON TRANSPORTER FTH1"/>
    <property type="match status" value="1"/>
</dbReference>
<reference evidence="7" key="1">
    <citation type="submission" date="2012-01" db="EMBL/GenBank/DDBJ databases">
        <title>The Genome Sequence of Treponema denticola H-22.</title>
        <authorList>
            <consortium name="The Broad Institute Genome Sequencing Platform"/>
            <person name="Earl A."/>
            <person name="Ward D."/>
            <person name="Feldgarden M."/>
            <person name="Gevers D."/>
            <person name="Blanton J.M."/>
            <person name="Fenno C.J."/>
            <person name="Baranova O.V."/>
            <person name="Mathney J."/>
            <person name="Dewhirst F.E."/>
            <person name="Izard J."/>
            <person name="Young S.K."/>
            <person name="Zeng Q."/>
            <person name="Gargeya S."/>
            <person name="Fitzgerald M."/>
            <person name="Haas B."/>
            <person name="Abouelleil A."/>
            <person name="Alvarado L."/>
            <person name="Arachchi H.M."/>
            <person name="Berlin A."/>
            <person name="Chapman S.B."/>
            <person name="Gearin G."/>
            <person name="Goldberg J."/>
            <person name="Griggs A."/>
            <person name="Gujja S."/>
            <person name="Hansen M."/>
            <person name="Heiman D."/>
            <person name="Howarth C."/>
            <person name="Larimer J."/>
            <person name="Lui A."/>
            <person name="MacDonald P.J.P."/>
            <person name="McCowen C."/>
            <person name="Montmayeur A."/>
            <person name="Murphy C."/>
            <person name="Neiman D."/>
            <person name="Pearson M."/>
            <person name="Priest M."/>
            <person name="Roberts A."/>
            <person name="Saif S."/>
            <person name="Shea T."/>
            <person name="Sisk P."/>
            <person name="Stolte C."/>
            <person name="Sykes S."/>
            <person name="Wortman J."/>
            <person name="Nusbaum C."/>
            <person name="Birren B."/>
        </authorList>
    </citation>
    <scope>NUCLEOTIDE SEQUENCE [LARGE SCALE GENOMIC DNA]</scope>
    <source>
        <strain evidence="7">H-22</strain>
    </source>
</reference>
<dbReference type="Proteomes" id="UP000011705">
    <property type="component" value="Chromosome"/>
</dbReference>
<dbReference type="Pfam" id="PF03239">
    <property type="entry name" value="FTR1"/>
    <property type="match status" value="1"/>
</dbReference>
<feature type="transmembrane region" description="Helical" evidence="6">
    <location>
        <begin position="266"/>
        <end position="288"/>
    </location>
</feature>
<proteinExistence type="inferred from homology"/>
<dbReference type="GO" id="GO:0015093">
    <property type="term" value="F:ferrous iron transmembrane transporter activity"/>
    <property type="evidence" value="ECO:0007669"/>
    <property type="project" value="TreeGrafter"/>
</dbReference>
<feature type="transmembrane region" description="Helical" evidence="6">
    <location>
        <begin position="385"/>
        <end position="403"/>
    </location>
</feature>
<dbReference type="EMBL" id="AGDV01000001">
    <property type="protein sequence ID" value="EMB36109.1"/>
    <property type="molecule type" value="Genomic_DNA"/>
</dbReference>
<protein>
    <submittedName>
        <fullName evidence="7">FTR1 family protein</fullName>
    </submittedName>
</protein>
<dbReference type="PANTHER" id="PTHR31632:SF2">
    <property type="entry name" value="PLASMA MEMBRANE IRON PERMEASE"/>
    <property type="match status" value="1"/>
</dbReference>
<keyword evidence="4 6" id="KW-1133">Transmembrane helix</keyword>
<dbReference type="PATRIC" id="fig|999432.5.peg.310"/>
<keyword evidence="5 6" id="KW-0472">Membrane</keyword>
<evidence type="ECO:0000256" key="2">
    <source>
        <dbReference type="ARBA" id="ARBA00008333"/>
    </source>
</evidence>
<keyword evidence="3 6" id="KW-0812">Transmembrane</keyword>
<feature type="transmembrane region" description="Helical" evidence="6">
    <location>
        <begin position="331"/>
        <end position="348"/>
    </location>
</feature>
<organism evidence="7">
    <name type="scientific">Treponema denticola H-22</name>
    <dbReference type="NCBI Taxonomy" id="999432"/>
    <lineage>
        <taxon>Bacteria</taxon>
        <taxon>Pseudomonadati</taxon>
        <taxon>Spirochaetota</taxon>
        <taxon>Spirochaetia</taxon>
        <taxon>Spirochaetales</taxon>
        <taxon>Treponemataceae</taxon>
        <taxon>Treponema</taxon>
    </lineage>
</organism>